<evidence type="ECO:0000313" key="4">
    <source>
        <dbReference type="EMBL" id="HIZ53213.1"/>
    </source>
</evidence>
<protein>
    <submittedName>
        <fullName evidence="4">CPBP family intramembrane metalloprotease</fullName>
    </submittedName>
</protein>
<dbReference type="GO" id="GO:0004175">
    <property type="term" value="F:endopeptidase activity"/>
    <property type="evidence" value="ECO:0007669"/>
    <property type="project" value="UniProtKB-ARBA"/>
</dbReference>
<keyword evidence="2" id="KW-1133">Transmembrane helix</keyword>
<feature type="domain" description="CAAX prenyl protease 2/Lysostaphin resistance protein A-like" evidence="3">
    <location>
        <begin position="13"/>
        <end position="113"/>
    </location>
</feature>
<reference evidence="4" key="1">
    <citation type="journal article" date="2021" name="PeerJ">
        <title>Extensive microbial diversity within the chicken gut microbiome revealed by metagenomics and culture.</title>
        <authorList>
            <person name="Gilroy R."/>
            <person name="Ravi A."/>
            <person name="Getino M."/>
            <person name="Pursley I."/>
            <person name="Horton D.L."/>
            <person name="Alikhan N.F."/>
            <person name="Baker D."/>
            <person name="Gharbi K."/>
            <person name="Hall N."/>
            <person name="Watson M."/>
            <person name="Adriaenssens E.M."/>
            <person name="Foster-Nyarko E."/>
            <person name="Jarju S."/>
            <person name="Secka A."/>
            <person name="Antonio M."/>
            <person name="Oren A."/>
            <person name="Chaudhuri R.R."/>
            <person name="La Ragione R."/>
            <person name="Hildebrand F."/>
            <person name="Pallen M.J."/>
        </authorList>
    </citation>
    <scope>NUCLEOTIDE SEQUENCE</scope>
    <source>
        <strain evidence="4">CHK172-16539</strain>
    </source>
</reference>
<comment type="caution">
    <text evidence="4">The sequence shown here is derived from an EMBL/GenBank/DDBJ whole genome shotgun (WGS) entry which is preliminary data.</text>
</comment>
<feature type="transmembrane region" description="Helical" evidence="2">
    <location>
        <begin position="101"/>
        <end position="122"/>
    </location>
</feature>
<evidence type="ECO:0000256" key="2">
    <source>
        <dbReference type="SAM" id="Phobius"/>
    </source>
</evidence>
<evidence type="ECO:0000256" key="1">
    <source>
        <dbReference type="ARBA" id="ARBA00009067"/>
    </source>
</evidence>
<dbReference type="InterPro" id="IPR003675">
    <property type="entry name" value="Rce1/LyrA-like_dom"/>
</dbReference>
<dbReference type="Pfam" id="PF02517">
    <property type="entry name" value="Rce1-like"/>
    <property type="match status" value="1"/>
</dbReference>
<gene>
    <name evidence="4" type="ORF">IAA20_04665</name>
</gene>
<keyword evidence="4" id="KW-0645">Protease</keyword>
<feature type="transmembrane region" description="Helical" evidence="2">
    <location>
        <begin position="78"/>
        <end position="96"/>
    </location>
</feature>
<dbReference type="AlphaFoldDB" id="A0A9D2F774"/>
<keyword evidence="4" id="KW-0378">Hydrolase</keyword>
<dbReference type="Proteomes" id="UP000824063">
    <property type="component" value="Unassembled WGS sequence"/>
</dbReference>
<comment type="similarity">
    <text evidence="1">Belongs to the UPF0177 family.</text>
</comment>
<dbReference type="GO" id="GO:0008237">
    <property type="term" value="F:metallopeptidase activity"/>
    <property type="evidence" value="ECO:0007669"/>
    <property type="project" value="UniProtKB-KW"/>
</dbReference>
<accession>A0A9D2F774</accession>
<evidence type="ECO:0000313" key="5">
    <source>
        <dbReference type="Proteomes" id="UP000824063"/>
    </source>
</evidence>
<dbReference type="GO" id="GO:0080120">
    <property type="term" value="P:CAAX-box protein maturation"/>
    <property type="evidence" value="ECO:0007669"/>
    <property type="project" value="UniProtKB-ARBA"/>
</dbReference>
<keyword evidence="2" id="KW-0812">Transmembrane</keyword>
<sequence length="123" mass="14082">MEVPLGVERYSFKLIWLITNIFVVPLEEELVYRYAMILPLEGNSPPLLIRAKIGRLSLIVLSSSVFMLEHVATSEENLILLIPYLVMGLLYGFVYYLKNNLWYSVGALIYYNASVLALSFVMN</sequence>
<evidence type="ECO:0000259" key="3">
    <source>
        <dbReference type="Pfam" id="PF02517"/>
    </source>
</evidence>
<keyword evidence="2" id="KW-0472">Membrane</keyword>
<dbReference type="EMBL" id="DXBN01000105">
    <property type="protein sequence ID" value="HIZ53213.1"/>
    <property type="molecule type" value="Genomic_DNA"/>
</dbReference>
<organism evidence="4 5">
    <name type="scientific">Candidatus Enterococcus avicola</name>
    <dbReference type="NCBI Taxonomy" id="2838561"/>
    <lineage>
        <taxon>Bacteria</taxon>
        <taxon>Bacillati</taxon>
        <taxon>Bacillota</taxon>
        <taxon>Bacilli</taxon>
        <taxon>Lactobacillales</taxon>
        <taxon>Enterococcaceae</taxon>
        <taxon>Enterococcus</taxon>
    </lineage>
</organism>
<keyword evidence="4" id="KW-0482">Metalloprotease</keyword>
<reference evidence="4" key="2">
    <citation type="submission" date="2021-04" db="EMBL/GenBank/DDBJ databases">
        <authorList>
            <person name="Gilroy R."/>
        </authorList>
    </citation>
    <scope>NUCLEOTIDE SEQUENCE</scope>
    <source>
        <strain evidence="4">CHK172-16539</strain>
    </source>
</reference>
<name>A0A9D2F774_9ENTE</name>
<proteinExistence type="inferred from homology"/>